<name>A0A6G9Y549_9NOCA</name>
<dbReference type="InterPro" id="IPR007325">
    <property type="entry name" value="KFase/CYL"/>
</dbReference>
<dbReference type="SUPFAM" id="SSF102198">
    <property type="entry name" value="Putative cyclase"/>
    <property type="match status" value="1"/>
</dbReference>
<protein>
    <submittedName>
        <fullName evidence="2">Cyclase family protein</fullName>
    </submittedName>
</protein>
<dbReference type="AlphaFoldDB" id="A0A6G9Y549"/>
<dbReference type="Pfam" id="PF04199">
    <property type="entry name" value="Cyclase"/>
    <property type="match status" value="1"/>
</dbReference>
<dbReference type="Proteomes" id="UP000503540">
    <property type="component" value="Chromosome"/>
</dbReference>
<dbReference type="GO" id="GO:0019441">
    <property type="term" value="P:L-tryptophan catabolic process to kynurenine"/>
    <property type="evidence" value="ECO:0007669"/>
    <property type="project" value="InterPro"/>
</dbReference>
<feature type="region of interest" description="Disordered" evidence="1">
    <location>
        <begin position="1"/>
        <end position="70"/>
    </location>
</feature>
<dbReference type="EMBL" id="CP046172">
    <property type="protein sequence ID" value="QIS08358.1"/>
    <property type="molecule type" value="Genomic_DNA"/>
</dbReference>
<dbReference type="InterPro" id="IPR037175">
    <property type="entry name" value="KFase_sf"/>
</dbReference>
<dbReference type="Gene3D" id="3.50.30.50">
    <property type="entry name" value="Putative cyclase"/>
    <property type="match status" value="1"/>
</dbReference>
<feature type="compositionally biased region" description="Basic residues" evidence="1">
    <location>
        <begin position="56"/>
        <end position="70"/>
    </location>
</feature>
<evidence type="ECO:0000313" key="3">
    <source>
        <dbReference type="Proteomes" id="UP000503540"/>
    </source>
</evidence>
<reference evidence="2 3" key="1">
    <citation type="journal article" date="2019" name="ACS Chem. Biol.">
        <title>Identification and Mobilization of a Cryptic Antibiotic Biosynthesis Gene Locus from a Human-Pathogenic Nocardia Isolate.</title>
        <authorList>
            <person name="Herisse M."/>
            <person name="Ishida K."/>
            <person name="Porter J.L."/>
            <person name="Howden B."/>
            <person name="Hertweck C."/>
            <person name="Stinear T.P."/>
            <person name="Pidot S.J."/>
        </authorList>
    </citation>
    <scope>NUCLEOTIDE SEQUENCE [LARGE SCALE GENOMIC DNA]</scope>
    <source>
        <strain evidence="2 3">AUSMDU00012717</strain>
    </source>
</reference>
<dbReference type="GO" id="GO:0004061">
    <property type="term" value="F:arylformamidase activity"/>
    <property type="evidence" value="ECO:0007669"/>
    <property type="project" value="InterPro"/>
</dbReference>
<evidence type="ECO:0000256" key="1">
    <source>
        <dbReference type="SAM" id="MobiDB-lite"/>
    </source>
</evidence>
<gene>
    <name evidence="2" type="ORF">F5544_02190</name>
</gene>
<feature type="compositionally biased region" description="Low complexity" evidence="1">
    <location>
        <begin position="15"/>
        <end position="26"/>
    </location>
</feature>
<proteinExistence type="predicted"/>
<organism evidence="2 3">
    <name type="scientific">Nocardia arthritidis</name>
    <dbReference type="NCBI Taxonomy" id="228602"/>
    <lineage>
        <taxon>Bacteria</taxon>
        <taxon>Bacillati</taxon>
        <taxon>Actinomycetota</taxon>
        <taxon>Actinomycetes</taxon>
        <taxon>Mycobacteriales</taxon>
        <taxon>Nocardiaceae</taxon>
        <taxon>Nocardia</taxon>
    </lineage>
</organism>
<keyword evidence="3" id="KW-1185">Reference proteome</keyword>
<accession>A0A6G9Y549</accession>
<dbReference type="KEGG" id="nah:F5544_02190"/>
<feature type="compositionally biased region" description="Basic and acidic residues" evidence="1">
    <location>
        <begin position="39"/>
        <end position="55"/>
    </location>
</feature>
<feature type="compositionally biased region" description="Basic and acidic residues" evidence="1">
    <location>
        <begin position="1"/>
        <end position="14"/>
    </location>
</feature>
<sequence length="333" mass="35780">MHLSDVPEPRRDSRGGCPPIAGAAPPQRGVSDCGGVDSAARRARGDPAFHRGSRADHRRRPGTVHRQHRRVHRGLYPVPRAEAGYRRFGAGTRAGGAMNARPFRPVSLSHVHDPATTPLFPGDPEFRAETVATIAADGYYLRYIRQGEHTGTHWGAPIHFDPAGLAADELDPDDLLLPAVKLDLRESCSRDRDYAISIGDLTAWERANGRIPDGAAVIAWTGWDGKWGTPDFIGTGSDAGRQPGFALETLEWLLDTGRLGRRGALGIDTFGPDLGADADYAVSKLLYREHRISLECLGNLAALPVTGAWVLVGGPLYRAGSGSPATIFGLIPN</sequence>
<evidence type="ECO:0000313" key="2">
    <source>
        <dbReference type="EMBL" id="QIS08358.1"/>
    </source>
</evidence>